<dbReference type="InterPro" id="IPR006894">
    <property type="entry name" value="HupH_Hydgase_express_prot_C"/>
</dbReference>
<evidence type="ECO:0000313" key="4">
    <source>
        <dbReference type="Proteomes" id="UP000683551"/>
    </source>
</evidence>
<evidence type="ECO:0000259" key="2">
    <source>
        <dbReference type="Pfam" id="PF04809"/>
    </source>
</evidence>
<dbReference type="RefSeq" id="WP_273145425.1">
    <property type="nucleotide sequence ID" value="NZ_CP053675.1"/>
</dbReference>
<feature type="domain" description="HupH hydrogenase expression protein C-terminal" evidence="2">
    <location>
        <begin position="71"/>
        <end position="155"/>
    </location>
</feature>
<gene>
    <name evidence="3" type="ORF">JZL65_02305</name>
</gene>
<name>A0A9E6MZJ8_9PROT</name>
<dbReference type="Pfam" id="PF04809">
    <property type="entry name" value="HupH_C"/>
    <property type="match status" value="2"/>
</dbReference>
<evidence type="ECO:0000313" key="3">
    <source>
        <dbReference type="EMBL" id="QWY77940.1"/>
    </source>
</evidence>
<evidence type="ECO:0000256" key="1">
    <source>
        <dbReference type="ARBA" id="ARBA00010832"/>
    </source>
</evidence>
<feature type="domain" description="HupH hydrogenase expression protein C-terminal" evidence="2">
    <location>
        <begin position="173"/>
        <end position="289"/>
    </location>
</feature>
<comment type="similarity">
    <text evidence="1">Belongs to the HupH/HyaF family.</text>
</comment>
<dbReference type="Proteomes" id="UP000683551">
    <property type="component" value="Chromosome"/>
</dbReference>
<proteinExistence type="inferred from homology"/>
<protein>
    <recommendedName>
        <fullName evidence="2">HupH hydrogenase expression protein C-terminal domain-containing protein</fullName>
    </recommendedName>
</protein>
<sequence length="293" mass="32641">MQYRQYVHLIVIGWDEIMRDFHIPVVGIDSQSEAEEVRYLPLPGEMTTFAMPVVNLVADPEILEAVCTVLENLRSAMLTKRDAKIDLTRLTPDVVELINQSLGQGEVSVIVRNPSNLHIQETVFAGIWRIQKMSTQSVVSSDMLHACAIPAEVQKSALSGTTVVSVPPKRQGIMNAPAVLNELLERSKKYQEGNAAHIINLSLLPMSPEDLAYLYDAFGTGTVSILSRGYGNCRITSTRLANVWWVQYFNSTDQIILNTLEVVDVPEVALAADEDFLESVVRLGEWLSVMREQ</sequence>
<dbReference type="Gene3D" id="3.30.1370.140">
    <property type="entry name" value="HupH hydrogenase expression protein, C-terminal domain"/>
    <property type="match status" value="2"/>
</dbReference>
<dbReference type="InterPro" id="IPR038527">
    <property type="entry name" value="HupH_C_sf"/>
</dbReference>
<reference evidence="3" key="1">
    <citation type="submission" date="2021-02" db="EMBL/GenBank/DDBJ databases">
        <title>Comparative genomics of Ferrovum myxofaciens strains, predominant extremophile bacteria forming large biofilm stalactites in acid mine ecosystems.</title>
        <authorList>
            <person name="Burkartova K."/>
            <person name="Ridl J."/>
            <person name="Pajer P."/>
            <person name="Falteisek L."/>
        </authorList>
    </citation>
    <scope>NUCLEOTIDE SEQUENCE</scope>
    <source>
        <strain evidence="3">MI1III</strain>
    </source>
</reference>
<accession>A0A9E6MZJ8</accession>
<dbReference type="EMBL" id="CP071137">
    <property type="protein sequence ID" value="QWY77940.1"/>
    <property type="molecule type" value="Genomic_DNA"/>
</dbReference>
<organism evidence="3 4">
    <name type="scientific">Ferrovum myxofaciens</name>
    <dbReference type="NCBI Taxonomy" id="416213"/>
    <lineage>
        <taxon>Bacteria</taxon>
        <taxon>Pseudomonadati</taxon>
        <taxon>Pseudomonadota</taxon>
        <taxon>Betaproteobacteria</taxon>
        <taxon>Ferrovales</taxon>
        <taxon>Ferrovaceae</taxon>
        <taxon>Ferrovum</taxon>
    </lineage>
</organism>
<dbReference type="AlphaFoldDB" id="A0A9E6MZJ8"/>